<dbReference type="EMBL" id="JAPMSZ010000011">
    <property type="protein sequence ID" value="KAJ5083898.1"/>
    <property type="molecule type" value="Genomic_DNA"/>
</dbReference>
<sequence length="1644" mass="182820">VQRADPIEMEEIAQNIQFLPDTTLREIAKGPLVKFALSCPDNKKVSRVWQSLIQTLSTPSLSHSHTSAACNATSAFLDAAASAENEETRELALSSETWLAVFDVFLNRYEDAKPKPLKQLLGSLTPILAKHYQGSKKTEIQTAVVDAIIPSIILGEPRSRLKACLVCLEVFIRKSAISPSEMIPLVRQWLSENYDRWTPVFEKDRVALSLDSCEATSVASVLSDELAARIFILGLLTQTNNKEMATSSGVMLSSFLQQMKSERPEQQLSPMWVAPVRHMVLQNVDTLEAQSNRLFQPIFTLDPTGFRSFVNTLPLQSLLAGDMTDAPQQEYMLLFAALRVGKKVNLVHDDYDLTNLNSTEDGTTNSLVLKSEVLGHFLLHNESNIRIAALSLLITAFSTIKPLTTAATNAILRGLPSMHADSDSYTRGEIMSLTRKFIVRLKGGILDESFGLNTLAPSTGKQPLNFPRSDVETRHFLREYLHFLEKDLRVTASYQRHISSLKALKLLIESGLDPRTEIKPAKSEVDNHWKFKMDVFGPRLLRLLVDLLMDPFDEVRHTSLSILNLFPRDILLHSLLNTPDEQPSIGMRLTDAVARAENIASKTSRADHADTVARLYHVLFCAALPHQLDSPSQPWWATKTSVVDTIVQKLEQRLSSPQGLFHSAMREAPLHGYMSGLRYILLMPNFHSLISDESGSGSWRSVHDRVVAICDKVWLEVKPVLCVDSPEGHTDEPIEDLSVGPKDILSYSWRALRESSLLLYATVHNVTYGPNGGKGLQRADFAHIGRASFTQLAELRHRGAFSTVSQTFTTCCQRCSESNDPSIRELLPSWYQEAKTIIFETASKLTRRSAGLPALVTGILCADPGTPFFKHALNELHEISRLPVEYDKKRQYLELPQVHAMNCLKDIFTNTKLGPFTEAFIMPALTLSAERLGSPIWALRNSGLMLFRALLTKMCRLVPGSGPGFGGRSGSEPGARISFPKYPGLLELLSRLLTPTTGPTTEGSTDIITERVFPALELVGEKVPTIADNGDTMIRGLVLEHLKSPVWGIREHAARVYASLLTREHILEGVRGLVEFPRAAVTENHLHGTVLCVRYALRRFSSNTNVLWKVNTDELLTTVRCVLATVFPLAKSPIVATDLIEILNDTLERSIEAQVETSIAHFVDELFQTHDLHGIKGHVFNASWPGWNLSSSTRSSSLLRRALAWCTILKMLSLGQWHDITTFYHGVSLFDANAARWVSERLHEKLGALQRYRKPLAELYSSVIMGSFSTEVKIIAVSNLACILEDLLVLQLDAAQSLVLPWENIGKSFQPEMDIQAWNREATDAELRLRGCLLNVRISLEGKESLSAFESDLESWSIKLRSALSEETEFTTRHAAVASLWSFARALRPSASAPRTSSGFLRIYLVLYDMLNDDAEELRDMAAATASWVLSYSSVSPGTAVALAPLNASSLLVEFIVHHYSDSNLLAERAIRYMLGQEPRVSGFGEPKPLIAVSDLVAEYGQESTVLFVEEKQNLFIDEVREVDVWSQALLRFKKDAYPESLVRELSHWVSGGLAYLSAHAAGATGQDGLLGWVSKSETFTLGARIIGLASVLASEGFVAAQYLSDNRQELRDKLQLLLDAGQTASIHEEWLWRIKASLEGERS</sequence>
<dbReference type="InterPro" id="IPR016024">
    <property type="entry name" value="ARM-type_fold"/>
</dbReference>
<proteinExistence type="inferred from homology"/>
<dbReference type="Pfam" id="PF10350">
    <property type="entry name" value="DUF2428"/>
    <property type="match status" value="1"/>
</dbReference>
<evidence type="ECO:0000256" key="1">
    <source>
        <dbReference type="ARBA" id="ARBA00010409"/>
    </source>
</evidence>
<dbReference type="PANTHER" id="PTHR14387:SF0">
    <property type="entry name" value="DUF2428 DOMAIN-CONTAINING PROTEIN"/>
    <property type="match status" value="1"/>
</dbReference>
<keyword evidence="7" id="KW-1185">Reference proteome</keyword>
<evidence type="ECO:0000256" key="2">
    <source>
        <dbReference type="ARBA" id="ARBA00022694"/>
    </source>
</evidence>
<evidence type="ECO:0000313" key="6">
    <source>
        <dbReference type="EMBL" id="KAJ5083898.1"/>
    </source>
</evidence>
<feature type="domain" description="tRNA (32-2'-O)-methyltransferase regulator THADA-like TPR repeats region" evidence="4">
    <location>
        <begin position="271"/>
        <end position="556"/>
    </location>
</feature>
<feature type="non-terminal residue" evidence="6">
    <location>
        <position position="1"/>
    </location>
</feature>
<comment type="caution">
    <text evidence="6">The sequence shown here is derived from an EMBL/GenBank/DDBJ whole genome shotgun (WGS) entry which is preliminary data.</text>
</comment>
<dbReference type="SUPFAM" id="SSF48371">
    <property type="entry name" value="ARM repeat"/>
    <property type="match status" value="1"/>
</dbReference>
<evidence type="ECO:0000313" key="7">
    <source>
        <dbReference type="Proteomes" id="UP001141434"/>
    </source>
</evidence>
<dbReference type="Proteomes" id="UP001141434">
    <property type="component" value="Unassembled WGS sequence"/>
</dbReference>
<evidence type="ECO:0000259" key="4">
    <source>
        <dbReference type="Pfam" id="PF25150"/>
    </source>
</evidence>
<name>A0A9W9EL79_9EURO</name>
<dbReference type="PANTHER" id="PTHR14387">
    <property type="entry name" value="THADA/DEATH RECEPTOR INTERACTING PROTEIN"/>
    <property type="match status" value="1"/>
</dbReference>
<feature type="domain" description="DUF2428" evidence="3">
    <location>
        <begin position="702"/>
        <end position="938"/>
    </location>
</feature>
<dbReference type="Pfam" id="PF25150">
    <property type="entry name" value="TPR_Trm732"/>
    <property type="match status" value="1"/>
</dbReference>
<dbReference type="RefSeq" id="XP_056507295.1">
    <property type="nucleotide sequence ID" value="XM_056659002.1"/>
</dbReference>
<dbReference type="GeneID" id="81398171"/>
<comment type="similarity">
    <text evidence="1">Belongs to the THADA family.</text>
</comment>
<dbReference type="OrthoDB" id="289314at2759"/>
<protein>
    <recommendedName>
        <fullName evidence="8">DUF2428 domain-containing protein</fullName>
    </recommendedName>
</protein>
<evidence type="ECO:0000259" key="5">
    <source>
        <dbReference type="Pfam" id="PF25151"/>
    </source>
</evidence>
<gene>
    <name evidence="6" type="ORF">NUU61_008477</name>
</gene>
<dbReference type="Pfam" id="PF25151">
    <property type="entry name" value="TPR_Trm732_C"/>
    <property type="match status" value="1"/>
</dbReference>
<dbReference type="InterPro" id="IPR056842">
    <property type="entry name" value="THADA-like_TPR_C"/>
</dbReference>
<dbReference type="GO" id="GO:0005829">
    <property type="term" value="C:cytosol"/>
    <property type="evidence" value="ECO:0007669"/>
    <property type="project" value="TreeGrafter"/>
</dbReference>
<reference evidence="6" key="1">
    <citation type="submission" date="2022-11" db="EMBL/GenBank/DDBJ databases">
        <authorList>
            <person name="Petersen C."/>
        </authorList>
    </citation>
    <scope>NUCLEOTIDE SEQUENCE</scope>
    <source>
        <strain evidence="6">IBT 34128</strain>
    </source>
</reference>
<dbReference type="InterPro" id="IPR056843">
    <property type="entry name" value="THADA-like_TPR"/>
</dbReference>
<keyword evidence="2" id="KW-0819">tRNA processing</keyword>
<dbReference type="GO" id="GO:0030488">
    <property type="term" value="P:tRNA methylation"/>
    <property type="evidence" value="ECO:0007669"/>
    <property type="project" value="TreeGrafter"/>
</dbReference>
<evidence type="ECO:0008006" key="8">
    <source>
        <dbReference type="Google" id="ProtNLM"/>
    </source>
</evidence>
<accession>A0A9W9EL79</accession>
<feature type="domain" description="tRNA (32-2'-O)-methyltransferase regulator THADA-like C-terminal TPR repeats region" evidence="5">
    <location>
        <begin position="940"/>
        <end position="1095"/>
    </location>
</feature>
<dbReference type="InterPro" id="IPR019442">
    <property type="entry name" value="THADA/TRM732_DUF2428"/>
</dbReference>
<dbReference type="Pfam" id="PF26523">
    <property type="entry name" value="Trm732_C"/>
    <property type="match status" value="1"/>
</dbReference>
<reference evidence="6" key="2">
    <citation type="journal article" date="2023" name="IMA Fungus">
        <title>Comparative genomic study of the Penicillium genus elucidates a diverse pangenome and 15 lateral gene transfer events.</title>
        <authorList>
            <person name="Petersen C."/>
            <person name="Sorensen T."/>
            <person name="Nielsen M.R."/>
            <person name="Sondergaard T.E."/>
            <person name="Sorensen J.L."/>
            <person name="Fitzpatrick D.A."/>
            <person name="Frisvad J.C."/>
            <person name="Nielsen K.L."/>
        </authorList>
    </citation>
    <scope>NUCLEOTIDE SEQUENCE</scope>
    <source>
        <strain evidence="6">IBT 34128</strain>
    </source>
</reference>
<evidence type="ECO:0000259" key="3">
    <source>
        <dbReference type="Pfam" id="PF10350"/>
    </source>
</evidence>
<dbReference type="InterPro" id="IPR051954">
    <property type="entry name" value="tRNA_methyltransferase_THADA"/>
</dbReference>
<organism evidence="6 7">
    <name type="scientific">Penicillium alfredii</name>
    <dbReference type="NCBI Taxonomy" id="1506179"/>
    <lineage>
        <taxon>Eukaryota</taxon>
        <taxon>Fungi</taxon>
        <taxon>Dikarya</taxon>
        <taxon>Ascomycota</taxon>
        <taxon>Pezizomycotina</taxon>
        <taxon>Eurotiomycetes</taxon>
        <taxon>Eurotiomycetidae</taxon>
        <taxon>Eurotiales</taxon>
        <taxon>Aspergillaceae</taxon>
        <taxon>Penicillium</taxon>
    </lineage>
</organism>